<name>A0A974S6H8_ENTFL</name>
<evidence type="ECO:0000313" key="1">
    <source>
        <dbReference type="EMBL" id="QQV79584.1"/>
    </source>
</evidence>
<dbReference type="EMBL" id="CP068242">
    <property type="protein sequence ID" value="QQV79584.1"/>
    <property type="molecule type" value="Genomic_DNA"/>
</dbReference>
<sequence length="48" mass="5298">MAFTKKFQHAYTEYVAGCNEMILATDPETGIDAELFNASEEKARPSNG</sequence>
<dbReference type="AlphaFoldDB" id="A0A974S6H8"/>
<proteinExistence type="predicted"/>
<protein>
    <submittedName>
        <fullName evidence="1">Uncharacterized protein</fullName>
    </submittedName>
</protein>
<organism evidence="1">
    <name type="scientific">Enterococcus faecalis</name>
    <name type="common">Streptococcus faecalis</name>
    <dbReference type="NCBI Taxonomy" id="1351"/>
    <lineage>
        <taxon>Bacteria</taxon>
        <taxon>Bacillati</taxon>
        <taxon>Bacillota</taxon>
        <taxon>Bacilli</taxon>
        <taxon>Lactobacillales</taxon>
        <taxon>Enterococcaceae</taxon>
        <taxon>Enterococcus</taxon>
    </lineage>
</organism>
<gene>
    <name evidence="1" type="ORF">JG559_13880</name>
</gene>
<accession>A0A974S6H8</accession>
<reference evidence="1" key="1">
    <citation type="submission" date="2021-01" db="EMBL/GenBank/DDBJ databases">
        <title>Enterococcus.</title>
        <authorList>
            <person name="Du X."/>
            <person name="Wang N."/>
        </authorList>
    </citation>
    <scope>NUCLEOTIDE SEQUENCE [LARGE SCALE GENOMIC DNA]</scope>
    <source>
        <strain evidence="1">T90-2</strain>
    </source>
</reference>